<name>A0A1G2RX55_9BACT</name>
<dbReference type="GO" id="GO:0031640">
    <property type="term" value="P:killing of cells of another organism"/>
    <property type="evidence" value="ECO:0007669"/>
    <property type="project" value="UniProtKB-KW"/>
</dbReference>
<protein>
    <recommendedName>
        <fullName evidence="3">Lysozyme</fullName>
        <ecNumber evidence="3">3.2.1.17</ecNumber>
    </recommendedName>
</protein>
<dbReference type="GO" id="GO:0016998">
    <property type="term" value="P:cell wall macromolecule catabolic process"/>
    <property type="evidence" value="ECO:0007669"/>
    <property type="project" value="InterPro"/>
</dbReference>
<dbReference type="Pfam" id="PF00959">
    <property type="entry name" value="Phage_lysozyme"/>
    <property type="match status" value="1"/>
</dbReference>
<keyword evidence="2 3" id="KW-0081">Bacteriolytic enzyme</keyword>
<comment type="catalytic activity">
    <reaction evidence="3">
        <text>Hydrolysis of (1-&gt;4)-beta-linkages between N-acetylmuramic acid and N-acetyl-D-glucosamine residues in a peptidoglycan and between N-acetyl-D-glucosamine residues in chitodextrins.</text>
        <dbReference type="EC" id="3.2.1.17"/>
    </reaction>
</comment>
<proteinExistence type="inferred from homology"/>
<dbReference type="InterPro" id="IPR002196">
    <property type="entry name" value="Glyco_hydro_24"/>
</dbReference>
<dbReference type="Gene3D" id="1.10.530.40">
    <property type="match status" value="1"/>
</dbReference>
<keyword evidence="3" id="KW-0378">Hydrolase</keyword>
<evidence type="ECO:0000256" key="3">
    <source>
        <dbReference type="RuleBase" id="RU003788"/>
    </source>
</evidence>
<organism evidence="4 5">
    <name type="scientific">Candidatus Wildermuthbacteria bacterium RIFCSPLOWO2_02_FULL_47_9c</name>
    <dbReference type="NCBI Taxonomy" id="1802466"/>
    <lineage>
        <taxon>Bacteria</taxon>
        <taxon>Candidatus Wildermuthiibacteriota</taxon>
    </lineage>
</organism>
<comment type="caution">
    <text evidence="4">The sequence shown here is derived from an EMBL/GenBank/DDBJ whole genome shotgun (WGS) entry which is preliminary data.</text>
</comment>
<dbReference type="AlphaFoldDB" id="A0A1G2RX55"/>
<reference evidence="4 5" key="1">
    <citation type="journal article" date="2016" name="Nat. Commun.">
        <title>Thousands of microbial genomes shed light on interconnected biogeochemical processes in an aquifer system.</title>
        <authorList>
            <person name="Anantharaman K."/>
            <person name="Brown C.T."/>
            <person name="Hug L.A."/>
            <person name="Sharon I."/>
            <person name="Castelle C.J."/>
            <person name="Probst A.J."/>
            <person name="Thomas B.C."/>
            <person name="Singh A."/>
            <person name="Wilkins M.J."/>
            <person name="Karaoz U."/>
            <person name="Brodie E.L."/>
            <person name="Williams K.H."/>
            <person name="Hubbard S.S."/>
            <person name="Banfield J.F."/>
        </authorList>
    </citation>
    <scope>NUCLEOTIDE SEQUENCE [LARGE SCALE GENOMIC DNA]</scope>
</reference>
<gene>
    <name evidence="4" type="ORF">A3J30_04660</name>
</gene>
<dbReference type="GO" id="GO:0042742">
    <property type="term" value="P:defense response to bacterium"/>
    <property type="evidence" value="ECO:0007669"/>
    <property type="project" value="UniProtKB-KW"/>
</dbReference>
<dbReference type="SUPFAM" id="SSF53955">
    <property type="entry name" value="Lysozyme-like"/>
    <property type="match status" value="1"/>
</dbReference>
<dbReference type="GO" id="GO:0009253">
    <property type="term" value="P:peptidoglycan catabolic process"/>
    <property type="evidence" value="ECO:0007669"/>
    <property type="project" value="InterPro"/>
</dbReference>
<comment type="similarity">
    <text evidence="3">Belongs to the glycosyl hydrolase 24 family.</text>
</comment>
<sequence>MNLLSQIERDEGFRQFPYADSVGVWTIGIGRNLESNGVSLEEARYLAQNDIEKITAALRQRLHWFDTHSECRQAVLINMAFNMGIGGLLGFKKLIAALEVGDYQIAAQEMLNSKWAKQVGDRATRLAKQMTTNEWV</sequence>
<dbReference type="EC" id="3.2.1.17" evidence="3"/>
<dbReference type="InterPro" id="IPR023347">
    <property type="entry name" value="Lysozyme_dom_sf"/>
</dbReference>
<dbReference type="PANTHER" id="PTHR37406:SF1">
    <property type="entry name" value="T4-TYPE LYSOZYME 1-RELATED"/>
    <property type="match status" value="1"/>
</dbReference>
<evidence type="ECO:0000256" key="2">
    <source>
        <dbReference type="ARBA" id="ARBA00022638"/>
    </source>
</evidence>
<evidence type="ECO:0000313" key="4">
    <source>
        <dbReference type="EMBL" id="OHA76902.1"/>
    </source>
</evidence>
<dbReference type="InterPro" id="IPR052619">
    <property type="entry name" value="Phage_lysozyme-like"/>
</dbReference>
<keyword evidence="1 3" id="KW-0929">Antimicrobial</keyword>
<accession>A0A1G2RX55</accession>
<dbReference type="InterPro" id="IPR023346">
    <property type="entry name" value="Lysozyme-like_dom_sf"/>
</dbReference>
<keyword evidence="3" id="KW-0326">Glycosidase</keyword>
<evidence type="ECO:0000313" key="5">
    <source>
        <dbReference type="Proteomes" id="UP000178222"/>
    </source>
</evidence>
<dbReference type="EMBL" id="MHUL01000020">
    <property type="protein sequence ID" value="OHA76902.1"/>
    <property type="molecule type" value="Genomic_DNA"/>
</dbReference>
<evidence type="ECO:0000256" key="1">
    <source>
        <dbReference type="ARBA" id="ARBA00022529"/>
    </source>
</evidence>
<dbReference type="Proteomes" id="UP000178222">
    <property type="component" value="Unassembled WGS sequence"/>
</dbReference>
<dbReference type="PANTHER" id="PTHR37406">
    <property type="entry name" value="T4-TYPE LYSOZYME 1-RELATED"/>
    <property type="match status" value="1"/>
</dbReference>
<dbReference type="GO" id="GO:0003796">
    <property type="term" value="F:lysozyme activity"/>
    <property type="evidence" value="ECO:0007669"/>
    <property type="project" value="UniProtKB-EC"/>
</dbReference>